<dbReference type="InterPro" id="IPR002606">
    <property type="entry name" value="Riboflavin_kinase_bac"/>
</dbReference>
<dbReference type="SMART" id="SM00904">
    <property type="entry name" value="Flavokinase"/>
    <property type="match status" value="1"/>
</dbReference>
<comment type="caution">
    <text evidence="16">The sequence shown here is derived from an EMBL/GenBank/DDBJ whole genome shotgun (WGS) entry which is preliminary data.</text>
</comment>
<dbReference type="Gene3D" id="3.40.50.620">
    <property type="entry name" value="HUPs"/>
    <property type="match status" value="1"/>
</dbReference>
<dbReference type="CDD" id="cd02064">
    <property type="entry name" value="FAD_synthetase_N"/>
    <property type="match status" value="1"/>
</dbReference>
<comment type="pathway">
    <text evidence="1 14">Cofactor biosynthesis; FAD biosynthesis; FAD from FMN: step 1/1.</text>
</comment>
<evidence type="ECO:0000256" key="9">
    <source>
        <dbReference type="ARBA" id="ARBA00022827"/>
    </source>
</evidence>
<evidence type="ECO:0000256" key="3">
    <source>
        <dbReference type="ARBA" id="ARBA00022630"/>
    </source>
</evidence>
<dbReference type="EC" id="2.7.7.2" evidence="14"/>
<dbReference type="InterPro" id="IPR023465">
    <property type="entry name" value="Riboflavin_kinase_dom_sf"/>
</dbReference>
<evidence type="ECO:0000256" key="8">
    <source>
        <dbReference type="ARBA" id="ARBA00022777"/>
    </source>
</evidence>
<comment type="catalytic activity">
    <reaction evidence="12 14">
        <text>riboflavin + ATP = FMN + ADP + H(+)</text>
        <dbReference type="Rhea" id="RHEA:14357"/>
        <dbReference type="ChEBI" id="CHEBI:15378"/>
        <dbReference type="ChEBI" id="CHEBI:30616"/>
        <dbReference type="ChEBI" id="CHEBI:57986"/>
        <dbReference type="ChEBI" id="CHEBI:58210"/>
        <dbReference type="ChEBI" id="CHEBI:456216"/>
        <dbReference type="EC" id="2.7.1.26"/>
    </reaction>
</comment>
<dbReference type="Pfam" id="PF06574">
    <property type="entry name" value="FAD_syn"/>
    <property type="match status" value="1"/>
</dbReference>
<comment type="catalytic activity">
    <reaction evidence="13 14">
        <text>FMN + ATP + H(+) = FAD + diphosphate</text>
        <dbReference type="Rhea" id="RHEA:17237"/>
        <dbReference type="ChEBI" id="CHEBI:15378"/>
        <dbReference type="ChEBI" id="CHEBI:30616"/>
        <dbReference type="ChEBI" id="CHEBI:33019"/>
        <dbReference type="ChEBI" id="CHEBI:57692"/>
        <dbReference type="ChEBI" id="CHEBI:58210"/>
        <dbReference type="EC" id="2.7.7.2"/>
    </reaction>
</comment>
<evidence type="ECO:0000256" key="14">
    <source>
        <dbReference type="PIRNR" id="PIRNR004491"/>
    </source>
</evidence>
<keyword evidence="8 14" id="KW-0418">Kinase</keyword>
<dbReference type="PIRSF" id="PIRSF004491">
    <property type="entry name" value="FAD_Synth"/>
    <property type="match status" value="1"/>
</dbReference>
<dbReference type="GO" id="GO:0009231">
    <property type="term" value="P:riboflavin biosynthetic process"/>
    <property type="evidence" value="ECO:0007669"/>
    <property type="project" value="InterPro"/>
</dbReference>
<keyword evidence="11" id="KW-0511">Multifunctional enzyme</keyword>
<reference evidence="16 17" key="1">
    <citation type="submission" date="2019-07" db="EMBL/GenBank/DDBJ databases">
        <title>Whole genome shotgun sequence of Deinococcus cellulosilyticus NBRC 106333.</title>
        <authorList>
            <person name="Hosoyama A."/>
            <person name="Uohara A."/>
            <person name="Ohji S."/>
            <person name="Ichikawa N."/>
        </authorList>
    </citation>
    <scope>NUCLEOTIDE SEQUENCE [LARGE SCALE GENOMIC DNA]</scope>
    <source>
        <strain evidence="16 17">NBRC 106333</strain>
    </source>
</reference>
<dbReference type="UniPathway" id="UPA00276">
    <property type="reaction ID" value="UER00406"/>
</dbReference>
<dbReference type="InterPro" id="IPR014729">
    <property type="entry name" value="Rossmann-like_a/b/a_fold"/>
</dbReference>
<evidence type="ECO:0000256" key="12">
    <source>
        <dbReference type="ARBA" id="ARBA00047880"/>
    </source>
</evidence>
<proteinExistence type="inferred from homology"/>
<keyword evidence="17" id="KW-1185">Reference proteome</keyword>
<dbReference type="NCBIfam" id="TIGR00083">
    <property type="entry name" value="ribF"/>
    <property type="match status" value="1"/>
</dbReference>
<evidence type="ECO:0000256" key="5">
    <source>
        <dbReference type="ARBA" id="ARBA00022679"/>
    </source>
</evidence>
<organism evidence="16 17">
    <name type="scientific">Deinococcus cellulosilyticus (strain DSM 18568 / NBRC 106333 / KACC 11606 / 5516J-15)</name>
    <dbReference type="NCBI Taxonomy" id="1223518"/>
    <lineage>
        <taxon>Bacteria</taxon>
        <taxon>Thermotogati</taxon>
        <taxon>Deinococcota</taxon>
        <taxon>Deinococci</taxon>
        <taxon>Deinococcales</taxon>
        <taxon>Deinococcaceae</taxon>
        <taxon>Deinococcus</taxon>
    </lineage>
</organism>
<evidence type="ECO:0000256" key="6">
    <source>
        <dbReference type="ARBA" id="ARBA00022695"/>
    </source>
</evidence>
<keyword evidence="5 14" id="KW-0808">Transferase</keyword>
<dbReference type="Pfam" id="PF01687">
    <property type="entry name" value="Flavokinase"/>
    <property type="match status" value="1"/>
</dbReference>
<evidence type="ECO:0000256" key="10">
    <source>
        <dbReference type="ARBA" id="ARBA00022840"/>
    </source>
</evidence>
<feature type="domain" description="Riboflavin kinase" evidence="15">
    <location>
        <begin position="184"/>
        <end position="307"/>
    </location>
</feature>
<dbReference type="InterPro" id="IPR015864">
    <property type="entry name" value="FAD_synthase"/>
</dbReference>
<accession>A0A511MX20</accession>
<keyword evidence="3 14" id="KW-0285">Flavoprotein</keyword>
<evidence type="ECO:0000256" key="13">
    <source>
        <dbReference type="ARBA" id="ARBA00049494"/>
    </source>
</evidence>
<name>A0A511MX20_DEIC1</name>
<dbReference type="Proteomes" id="UP000321306">
    <property type="component" value="Unassembled WGS sequence"/>
</dbReference>
<evidence type="ECO:0000313" key="17">
    <source>
        <dbReference type="Proteomes" id="UP000321306"/>
    </source>
</evidence>
<dbReference type="InterPro" id="IPR023468">
    <property type="entry name" value="Riboflavin_kinase"/>
</dbReference>
<evidence type="ECO:0000256" key="7">
    <source>
        <dbReference type="ARBA" id="ARBA00022741"/>
    </source>
</evidence>
<dbReference type="SUPFAM" id="SSF52374">
    <property type="entry name" value="Nucleotidylyl transferase"/>
    <property type="match status" value="1"/>
</dbReference>
<dbReference type="AlphaFoldDB" id="A0A511MX20"/>
<keyword evidence="9 14" id="KW-0274">FAD</keyword>
<keyword evidence="7 14" id="KW-0547">Nucleotide-binding</keyword>
<dbReference type="GO" id="GO:0005524">
    <property type="term" value="F:ATP binding"/>
    <property type="evidence" value="ECO:0007669"/>
    <property type="project" value="UniProtKB-UniRule"/>
</dbReference>
<dbReference type="UniPathway" id="UPA00277">
    <property type="reaction ID" value="UER00407"/>
</dbReference>
<sequence length="307" mass="34187">MPKFKSKCETTAMNTYQHPSQRPDTETVIAIGSFDGVHLGHQSLLNTLIAQAKMHQVPSVVFTFDPPTRVLIQGVDFLSTLPEKLKLLEQLGVDEVIAMPFTREFAGRPKEDFLKDLSILRPKTIVVGQDFGFGKGRAGGLPDLRTITSELIALPMLSLDSEPVKSTRIRGFLNQGQVEEAHQLLGREYEAIGVVVHGDKRGRLIGFPTANVAVPEGKLLPRGVYFVDFVVDGQTHHGIANVGKRPTVEGEDVRLEVHLLNFQGDLYGQEAMVKFKRFIRTEQKFDGLDALKGQLDRDRQLALSWIH</sequence>
<dbReference type="GO" id="GO:0003919">
    <property type="term" value="F:FMN adenylyltransferase activity"/>
    <property type="evidence" value="ECO:0007669"/>
    <property type="project" value="UniProtKB-UniRule"/>
</dbReference>
<dbReference type="PANTHER" id="PTHR22749">
    <property type="entry name" value="RIBOFLAVIN KINASE/FMN ADENYLYLTRANSFERASE"/>
    <property type="match status" value="1"/>
</dbReference>
<dbReference type="GO" id="GO:0009398">
    <property type="term" value="P:FMN biosynthetic process"/>
    <property type="evidence" value="ECO:0007669"/>
    <property type="project" value="UniProtKB-UniRule"/>
</dbReference>
<gene>
    <name evidence="16" type="ORF">DC3_07540</name>
</gene>
<dbReference type="Gene3D" id="2.40.30.30">
    <property type="entry name" value="Riboflavin kinase-like"/>
    <property type="match status" value="1"/>
</dbReference>
<dbReference type="EC" id="2.7.1.26" evidence="14"/>
<comment type="pathway">
    <text evidence="2 14">Cofactor biosynthesis; FMN biosynthesis; FMN from riboflavin (ATP route): step 1/1.</text>
</comment>
<evidence type="ECO:0000256" key="1">
    <source>
        <dbReference type="ARBA" id="ARBA00004726"/>
    </source>
</evidence>
<dbReference type="GO" id="GO:0008531">
    <property type="term" value="F:riboflavin kinase activity"/>
    <property type="evidence" value="ECO:0007669"/>
    <property type="project" value="UniProtKB-UniRule"/>
</dbReference>
<dbReference type="PANTHER" id="PTHR22749:SF6">
    <property type="entry name" value="RIBOFLAVIN KINASE"/>
    <property type="match status" value="1"/>
</dbReference>
<evidence type="ECO:0000259" key="15">
    <source>
        <dbReference type="SMART" id="SM00904"/>
    </source>
</evidence>
<dbReference type="GO" id="GO:0006747">
    <property type="term" value="P:FAD biosynthetic process"/>
    <property type="evidence" value="ECO:0007669"/>
    <property type="project" value="UniProtKB-UniRule"/>
</dbReference>
<evidence type="ECO:0000313" key="16">
    <source>
        <dbReference type="EMBL" id="GEM45119.1"/>
    </source>
</evidence>
<comment type="similarity">
    <text evidence="14">Belongs to the ribF family.</text>
</comment>
<keyword evidence="6 14" id="KW-0548">Nucleotidyltransferase</keyword>
<dbReference type="InterPro" id="IPR015865">
    <property type="entry name" value="Riboflavin_kinase_bac/euk"/>
</dbReference>
<keyword evidence="4 14" id="KW-0288">FMN</keyword>
<evidence type="ECO:0000256" key="2">
    <source>
        <dbReference type="ARBA" id="ARBA00005201"/>
    </source>
</evidence>
<dbReference type="SUPFAM" id="SSF82114">
    <property type="entry name" value="Riboflavin kinase-like"/>
    <property type="match status" value="1"/>
</dbReference>
<keyword evidence="10 14" id="KW-0067">ATP-binding</keyword>
<dbReference type="EMBL" id="BJXB01000002">
    <property type="protein sequence ID" value="GEM45119.1"/>
    <property type="molecule type" value="Genomic_DNA"/>
</dbReference>
<evidence type="ECO:0000256" key="11">
    <source>
        <dbReference type="ARBA" id="ARBA00023268"/>
    </source>
</evidence>
<evidence type="ECO:0000256" key="4">
    <source>
        <dbReference type="ARBA" id="ARBA00022643"/>
    </source>
</evidence>
<protein>
    <recommendedName>
        <fullName evidence="14">Riboflavin biosynthesis protein</fullName>
    </recommendedName>
    <domain>
        <recommendedName>
            <fullName evidence="14">Riboflavin kinase</fullName>
            <ecNumber evidence="14">2.7.1.26</ecNumber>
        </recommendedName>
        <alternativeName>
            <fullName evidence="14">Flavokinase</fullName>
        </alternativeName>
    </domain>
    <domain>
        <recommendedName>
            <fullName evidence="14">FMN adenylyltransferase</fullName>
            <ecNumber evidence="14">2.7.7.2</ecNumber>
        </recommendedName>
        <alternativeName>
            <fullName evidence="14">FAD pyrophosphorylase</fullName>
        </alternativeName>
        <alternativeName>
            <fullName evidence="14">FAD synthase</fullName>
        </alternativeName>
    </domain>
</protein>